<dbReference type="PANTHER" id="PTHR34502">
    <property type="entry name" value="DUF6594 DOMAIN-CONTAINING PROTEIN-RELATED"/>
    <property type="match status" value="1"/>
</dbReference>
<organism evidence="3 4">
    <name type="scientific">Venturia inaequalis</name>
    <name type="common">Apple scab fungus</name>
    <dbReference type="NCBI Taxonomy" id="5025"/>
    <lineage>
        <taxon>Eukaryota</taxon>
        <taxon>Fungi</taxon>
        <taxon>Dikarya</taxon>
        <taxon>Ascomycota</taxon>
        <taxon>Pezizomycotina</taxon>
        <taxon>Dothideomycetes</taxon>
        <taxon>Pleosporomycetidae</taxon>
        <taxon>Venturiales</taxon>
        <taxon>Venturiaceae</taxon>
        <taxon>Venturia</taxon>
    </lineage>
</organism>
<keyword evidence="1" id="KW-0812">Transmembrane</keyword>
<reference evidence="3 4" key="1">
    <citation type="submission" date="2019-07" db="EMBL/GenBank/DDBJ databases">
        <title>Venturia inaequalis Genome Resource.</title>
        <authorList>
            <person name="Lichtner F.J."/>
        </authorList>
    </citation>
    <scope>NUCLEOTIDE SEQUENCE [LARGE SCALE GENOMIC DNA]</scope>
    <source>
        <strain evidence="3 4">DMI_063113</strain>
    </source>
</reference>
<dbReference type="InterPro" id="IPR046529">
    <property type="entry name" value="DUF6594"/>
</dbReference>
<dbReference type="OrthoDB" id="5342093at2759"/>
<accession>A0A8H3Z7N0</accession>
<dbReference type="EMBL" id="WNWR01000211">
    <property type="protein sequence ID" value="KAE9988539.1"/>
    <property type="molecule type" value="Genomic_DNA"/>
</dbReference>
<dbReference type="Pfam" id="PF20237">
    <property type="entry name" value="DUF6594"/>
    <property type="match status" value="1"/>
</dbReference>
<gene>
    <name evidence="3" type="ORF">EG327_003335</name>
</gene>
<comment type="caution">
    <text evidence="3">The sequence shown here is derived from an EMBL/GenBank/DDBJ whole genome shotgun (WGS) entry which is preliminary data.</text>
</comment>
<name>A0A8H3Z7N0_VENIN</name>
<dbReference type="AlphaFoldDB" id="A0A8H3Z7N0"/>
<dbReference type="Proteomes" id="UP000490939">
    <property type="component" value="Unassembled WGS sequence"/>
</dbReference>
<sequence>MAQVPNAIGGYPKLATLMGMFPEKAVFKRFGDISARNLLYLQAELLLLHDALLKIERSDAKTKGHPYARNFVELLKLREVKEDREQWDLIIKLREKLKEYGKYWACTICRGRPLTQMTEEALLRAQALADMKRPGTPDLKDLQKFLASPDIGASLIGIDSNVWGRPENPYDRAVDLVAVHTREIGDPFSRMVMTMVHPFYNYIGKHFRKADPVLGVPVYKDESMRNFARYFSTLFASAILVGSINALYFIHSMVAKLGAISAFNMAFALCLLFFAKGKPIEVFSTVSTSEPLSDTNPIAADYD</sequence>
<keyword evidence="4" id="KW-1185">Reference proteome</keyword>
<evidence type="ECO:0000256" key="1">
    <source>
        <dbReference type="SAM" id="Phobius"/>
    </source>
</evidence>
<dbReference type="PANTHER" id="PTHR34502:SF5">
    <property type="entry name" value="DUF6594 DOMAIN-CONTAINING PROTEIN"/>
    <property type="match status" value="1"/>
</dbReference>
<evidence type="ECO:0000313" key="4">
    <source>
        <dbReference type="Proteomes" id="UP000490939"/>
    </source>
</evidence>
<feature type="transmembrane region" description="Helical" evidence="1">
    <location>
        <begin position="257"/>
        <end position="275"/>
    </location>
</feature>
<proteinExistence type="predicted"/>
<keyword evidence="1" id="KW-1133">Transmembrane helix</keyword>
<feature type="domain" description="DUF6594" evidence="2">
    <location>
        <begin position="11"/>
        <end position="285"/>
    </location>
</feature>
<evidence type="ECO:0000313" key="3">
    <source>
        <dbReference type="EMBL" id="KAE9988539.1"/>
    </source>
</evidence>
<keyword evidence="1" id="KW-0472">Membrane</keyword>
<feature type="transmembrane region" description="Helical" evidence="1">
    <location>
        <begin position="230"/>
        <end position="251"/>
    </location>
</feature>
<protein>
    <recommendedName>
        <fullName evidence="2">DUF6594 domain-containing protein</fullName>
    </recommendedName>
</protein>
<evidence type="ECO:0000259" key="2">
    <source>
        <dbReference type="Pfam" id="PF20237"/>
    </source>
</evidence>